<dbReference type="EMBL" id="JAAMPC010000015">
    <property type="protein sequence ID" value="KAG2258685.1"/>
    <property type="molecule type" value="Genomic_DNA"/>
</dbReference>
<name>A0A8X7PWZ0_BRACI</name>
<evidence type="ECO:0000313" key="2">
    <source>
        <dbReference type="Proteomes" id="UP000886595"/>
    </source>
</evidence>
<organism evidence="1 2">
    <name type="scientific">Brassica carinata</name>
    <name type="common">Ethiopian mustard</name>
    <name type="synonym">Abyssinian cabbage</name>
    <dbReference type="NCBI Taxonomy" id="52824"/>
    <lineage>
        <taxon>Eukaryota</taxon>
        <taxon>Viridiplantae</taxon>
        <taxon>Streptophyta</taxon>
        <taxon>Embryophyta</taxon>
        <taxon>Tracheophyta</taxon>
        <taxon>Spermatophyta</taxon>
        <taxon>Magnoliopsida</taxon>
        <taxon>eudicotyledons</taxon>
        <taxon>Gunneridae</taxon>
        <taxon>Pentapetalae</taxon>
        <taxon>rosids</taxon>
        <taxon>malvids</taxon>
        <taxon>Brassicales</taxon>
        <taxon>Brassicaceae</taxon>
        <taxon>Brassiceae</taxon>
        <taxon>Brassica</taxon>
    </lineage>
</organism>
<protein>
    <submittedName>
        <fullName evidence="1">Uncharacterized protein</fullName>
    </submittedName>
</protein>
<dbReference type="OrthoDB" id="275278at2759"/>
<dbReference type="AlphaFoldDB" id="A0A8X7PWZ0"/>
<sequence length="52" mass="5837">MYLKDTLANEGLQQLISSLSKDKEGRIMVEDIVRLGRLGSKPEENATEEESN</sequence>
<accession>A0A8X7PWZ0</accession>
<comment type="caution">
    <text evidence="1">The sequence shown here is derived from an EMBL/GenBank/DDBJ whole genome shotgun (WGS) entry which is preliminary data.</text>
</comment>
<dbReference type="Proteomes" id="UP000886595">
    <property type="component" value="Unassembled WGS sequence"/>
</dbReference>
<reference evidence="1 2" key="1">
    <citation type="submission" date="2020-02" db="EMBL/GenBank/DDBJ databases">
        <authorList>
            <person name="Ma Q."/>
            <person name="Huang Y."/>
            <person name="Song X."/>
            <person name="Pei D."/>
        </authorList>
    </citation>
    <scope>NUCLEOTIDE SEQUENCE [LARGE SCALE GENOMIC DNA]</scope>
    <source>
        <strain evidence="1">Sxm20200214</strain>
        <tissue evidence="1">Leaf</tissue>
    </source>
</reference>
<proteinExistence type="predicted"/>
<keyword evidence="2" id="KW-1185">Reference proteome</keyword>
<gene>
    <name evidence="1" type="ORF">Bca52824_077979</name>
</gene>
<evidence type="ECO:0000313" key="1">
    <source>
        <dbReference type="EMBL" id="KAG2258685.1"/>
    </source>
</evidence>